<dbReference type="SUPFAM" id="SSF103473">
    <property type="entry name" value="MFS general substrate transporter"/>
    <property type="match status" value="1"/>
</dbReference>
<evidence type="ECO:0000313" key="11">
    <source>
        <dbReference type="Proteomes" id="UP000799772"/>
    </source>
</evidence>
<dbReference type="InterPro" id="IPR050360">
    <property type="entry name" value="MFS_Sugar_Transporters"/>
</dbReference>
<dbReference type="PROSITE" id="PS00217">
    <property type="entry name" value="SUGAR_TRANSPORT_2"/>
    <property type="match status" value="1"/>
</dbReference>
<evidence type="ECO:0000256" key="3">
    <source>
        <dbReference type="ARBA" id="ARBA00022448"/>
    </source>
</evidence>
<evidence type="ECO:0000256" key="1">
    <source>
        <dbReference type="ARBA" id="ARBA00004141"/>
    </source>
</evidence>
<keyword evidence="3 7" id="KW-0813">Transport</keyword>
<dbReference type="GO" id="GO:0005351">
    <property type="term" value="F:carbohydrate:proton symporter activity"/>
    <property type="evidence" value="ECO:0007669"/>
    <property type="project" value="TreeGrafter"/>
</dbReference>
<comment type="similarity">
    <text evidence="2 7">Belongs to the major facilitator superfamily. Sugar transporter (TC 2.A.1.1) family.</text>
</comment>
<feature type="transmembrane region" description="Helical" evidence="8">
    <location>
        <begin position="105"/>
        <end position="127"/>
    </location>
</feature>
<comment type="caution">
    <text evidence="10">The sequence shown here is derived from an EMBL/GenBank/DDBJ whole genome shotgun (WGS) entry which is preliminary data.</text>
</comment>
<name>A0A9P4IDJ3_9PEZI</name>
<dbReference type="AlphaFoldDB" id="A0A9P4IDJ3"/>
<evidence type="ECO:0000313" key="10">
    <source>
        <dbReference type="EMBL" id="KAF2096256.1"/>
    </source>
</evidence>
<feature type="domain" description="Major facilitator superfamily (MFS) profile" evidence="9">
    <location>
        <begin position="27"/>
        <end position="472"/>
    </location>
</feature>
<dbReference type="NCBIfam" id="TIGR00879">
    <property type="entry name" value="SP"/>
    <property type="match status" value="1"/>
</dbReference>
<evidence type="ECO:0000256" key="4">
    <source>
        <dbReference type="ARBA" id="ARBA00022692"/>
    </source>
</evidence>
<dbReference type="InterPro" id="IPR005829">
    <property type="entry name" value="Sugar_transporter_CS"/>
</dbReference>
<evidence type="ECO:0000256" key="2">
    <source>
        <dbReference type="ARBA" id="ARBA00010992"/>
    </source>
</evidence>
<feature type="transmembrane region" description="Helical" evidence="8">
    <location>
        <begin position="21"/>
        <end position="40"/>
    </location>
</feature>
<evidence type="ECO:0000256" key="7">
    <source>
        <dbReference type="RuleBase" id="RU003346"/>
    </source>
</evidence>
<feature type="transmembrane region" description="Helical" evidence="8">
    <location>
        <begin position="417"/>
        <end position="435"/>
    </location>
</feature>
<dbReference type="Pfam" id="PF00083">
    <property type="entry name" value="Sugar_tr"/>
    <property type="match status" value="1"/>
</dbReference>
<keyword evidence="4 8" id="KW-0812">Transmembrane</keyword>
<reference evidence="10" key="1">
    <citation type="journal article" date="2020" name="Stud. Mycol.">
        <title>101 Dothideomycetes genomes: a test case for predicting lifestyles and emergence of pathogens.</title>
        <authorList>
            <person name="Haridas S."/>
            <person name="Albert R."/>
            <person name="Binder M."/>
            <person name="Bloem J."/>
            <person name="Labutti K."/>
            <person name="Salamov A."/>
            <person name="Andreopoulos B."/>
            <person name="Baker S."/>
            <person name="Barry K."/>
            <person name="Bills G."/>
            <person name="Bluhm B."/>
            <person name="Cannon C."/>
            <person name="Castanera R."/>
            <person name="Culley D."/>
            <person name="Daum C."/>
            <person name="Ezra D."/>
            <person name="Gonzalez J."/>
            <person name="Henrissat B."/>
            <person name="Kuo A."/>
            <person name="Liang C."/>
            <person name="Lipzen A."/>
            <person name="Lutzoni F."/>
            <person name="Magnuson J."/>
            <person name="Mondo S."/>
            <person name="Nolan M."/>
            <person name="Ohm R."/>
            <person name="Pangilinan J."/>
            <person name="Park H.-J."/>
            <person name="Ramirez L."/>
            <person name="Alfaro M."/>
            <person name="Sun H."/>
            <person name="Tritt A."/>
            <person name="Yoshinaga Y."/>
            <person name="Zwiers L.-H."/>
            <person name="Turgeon B."/>
            <person name="Goodwin S."/>
            <person name="Spatafora J."/>
            <person name="Crous P."/>
            <person name="Grigoriev I."/>
        </authorList>
    </citation>
    <scope>NUCLEOTIDE SEQUENCE</scope>
    <source>
        <strain evidence="10">CBS 133067</strain>
    </source>
</reference>
<dbReference type="EMBL" id="ML978130">
    <property type="protein sequence ID" value="KAF2096256.1"/>
    <property type="molecule type" value="Genomic_DNA"/>
</dbReference>
<comment type="subcellular location">
    <subcellularLocation>
        <location evidence="1">Membrane</location>
        <topology evidence="1">Multi-pass membrane protein</topology>
    </subcellularLocation>
</comment>
<evidence type="ECO:0000256" key="8">
    <source>
        <dbReference type="SAM" id="Phobius"/>
    </source>
</evidence>
<dbReference type="GO" id="GO:0016020">
    <property type="term" value="C:membrane"/>
    <property type="evidence" value="ECO:0007669"/>
    <property type="project" value="UniProtKB-SubCell"/>
</dbReference>
<dbReference type="PANTHER" id="PTHR48022:SF38">
    <property type="entry name" value="MAJOR FACILITATOR SUPERFAMILY (MFS) PROFILE DOMAIN-CONTAINING PROTEIN-RELATED"/>
    <property type="match status" value="1"/>
</dbReference>
<proteinExistence type="inferred from homology"/>
<feature type="transmembrane region" description="Helical" evidence="8">
    <location>
        <begin position="73"/>
        <end position="93"/>
    </location>
</feature>
<dbReference type="InterPro" id="IPR005828">
    <property type="entry name" value="MFS_sugar_transport-like"/>
</dbReference>
<dbReference type="PANTHER" id="PTHR48022">
    <property type="entry name" value="PLASTIDIC GLUCOSE TRANSPORTER 4"/>
    <property type="match status" value="1"/>
</dbReference>
<dbReference type="PROSITE" id="PS50850">
    <property type="entry name" value="MFS"/>
    <property type="match status" value="1"/>
</dbReference>
<dbReference type="InterPro" id="IPR003663">
    <property type="entry name" value="Sugar/inositol_transpt"/>
</dbReference>
<dbReference type="Proteomes" id="UP000799772">
    <property type="component" value="Unassembled WGS sequence"/>
</dbReference>
<keyword evidence="11" id="KW-1185">Reference proteome</keyword>
<dbReference type="InterPro" id="IPR036259">
    <property type="entry name" value="MFS_trans_sf"/>
</dbReference>
<evidence type="ECO:0000256" key="5">
    <source>
        <dbReference type="ARBA" id="ARBA00022989"/>
    </source>
</evidence>
<dbReference type="OrthoDB" id="6612291at2759"/>
<feature type="transmembrane region" description="Helical" evidence="8">
    <location>
        <begin position="315"/>
        <end position="338"/>
    </location>
</feature>
<feature type="transmembrane region" description="Helical" evidence="8">
    <location>
        <begin position="447"/>
        <end position="468"/>
    </location>
</feature>
<feature type="transmembrane region" description="Helical" evidence="8">
    <location>
        <begin position="162"/>
        <end position="179"/>
    </location>
</feature>
<accession>A0A9P4IDJ3</accession>
<keyword evidence="5 8" id="KW-1133">Transmembrane helix</keyword>
<organism evidence="10 11">
    <name type="scientific">Rhizodiscina lignyota</name>
    <dbReference type="NCBI Taxonomy" id="1504668"/>
    <lineage>
        <taxon>Eukaryota</taxon>
        <taxon>Fungi</taxon>
        <taxon>Dikarya</taxon>
        <taxon>Ascomycota</taxon>
        <taxon>Pezizomycotina</taxon>
        <taxon>Dothideomycetes</taxon>
        <taxon>Pleosporomycetidae</taxon>
        <taxon>Aulographales</taxon>
        <taxon>Rhizodiscinaceae</taxon>
        <taxon>Rhizodiscina</taxon>
    </lineage>
</organism>
<gene>
    <name evidence="10" type="ORF">NA57DRAFT_43246</name>
</gene>
<dbReference type="Gene3D" id="1.20.1250.20">
    <property type="entry name" value="MFS general substrate transporter like domains"/>
    <property type="match status" value="1"/>
</dbReference>
<keyword evidence="6 8" id="KW-0472">Membrane</keyword>
<feature type="transmembrane region" description="Helical" evidence="8">
    <location>
        <begin position="350"/>
        <end position="373"/>
    </location>
</feature>
<evidence type="ECO:0000259" key="9">
    <source>
        <dbReference type="PROSITE" id="PS50850"/>
    </source>
</evidence>
<protein>
    <submittedName>
        <fullName evidence="10">General substrate transporter</fullName>
    </submittedName>
</protein>
<sequence>MFKKKRDTEAQEVGAHAAEGNNYNFMVVFFAALGSFTYGYNSSIIGSVFGLPAFFDYFDISLTGPNAQKGNDYIGAANGLFAGGGVIGALLIAPSLNRLGRKLTIQIICAVCVVSAAIQGGSVHIAMFLVGRFLNGFGVGMMQVSVPIYQSELSPAKQRGRLVGAHGVLIVCGYGMAAWTGLGCFFAVDQVQWRLCLSLQIVAPLALLIGSPWLPESPRWLLSHNREQEGLEVLERLHVRPGDPTAIAAKEEYYQIRKQIELENQTGVTSLWGMLQRRSYRKRILCGLLVQCAAQSTGVLVINNYQVLLYNNLGLFGWLPLLLYAIYTSWAAFMNWVNSMLLDRLGRKPIIIFGLSGCIAMMCIETAMVAEYAGTGNRAGNAMGVLFLFLFVTFYGGSQDASSYVYCAEIFPTGVRAQGLGTSIAGLFASTLLYTEAAPVAFADVGWKYYLVFILVPAACVPLQYIFLPETNGLALEEIAAKFGDEVAVDLSHLSEERRRALDESLMAVGVDLVGTPPSDVEGKIHTSVEEKSEVII</sequence>
<dbReference type="FunFam" id="1.20.1250.20:FF:000134">
    <property type="entry name" value="MFS sugar transporter protein"/>
    <property type="match status" value="1"/>
</dbReference>
<dbReference type="InterPro" id="IPR020846">
    <property type="entry name" value="MFS_dom"/>
</dbReference>
<dbReference type="PRINTS" id="PR00171">
    <property type="entry name" value="SUGRTRNSPORT"/>
</dbReference>
<feature type="transmembrane region" description="Helical" evidence="8">
    <location>
        <begin position="191"/>
        <end position="214"/>
    </location>
</feature>
<evidence type="ECO:0000256" key="6">
    <source>
        <dbReference type="ARBA" id="ARBA00023136"/>
    </source>
</evidence>
<feature type="transmembrane region" description="Helical" evidence="8">
    <location>
        <begin position="379"/>
        <end position="397"/>
    </location>
</feature>